<dbReference type="KEGG" id="pdh:B9T62_17880"/>
<dbReference type="RefSeq" id="WP_087916485.1">
    <property type="nucleotide sequence ID" value="NZ_CP021780.1"/>
</dbReference>
<dbReference type="OrthoDB" id="3035002at2"/>
<feature type="transmembrane region" description="Helical" evidence="1">
    <location>
        <begin position="164"/>
        <end position="181"/>
    </location>
</feature>
<proteinExistence type="predicted"/>
<keyword evidence="1" id="KW-0472">Membrane</keyword>
<organism evidence="2 3">
    <name type="scientific">Paenibacillus donghaensis</name>
    <dbReference type="NCBI Taxonomy" id="414771"/>
    <lineage>
        <taxon>Bacteria</taxon>
        <taxon>Bacillati</taxon>
        <taxon>Bacillota</taxon>
        <taxon>Bacilli</taxon>
        <taxon>Bacillales</taxon>
        <taxon>Paenibacillaceae</taxon>
        <taxon>Paenibacillus</taxon>
    </lineage>
</organism>
<evidence type="ECO:0000313" key="2">
    <source>
        <dbReference type="EMBL" id="ASA22487.1"/>
    </source>
</evidence>
<dbReference type="Pfam" id="PF12730">
    <property type="entry name" value="ABC2_membrane_4"/>
    <property type="match status" value="1"/>
</dbReference>
<accession>A0A2Z2KAI1</accession>
<reference evidence="2 3" key="1">
    <citation type="submission" date="2017-06" db="EMBL/GenBank/DDBJ databases">
        <title>Complete genome sequence of Paenibacillus donghaensis KCTC 13049T isolated from East Sea sediment, South Korea.</title>
        <authorList>
            <person name="Jung B.K."/>
            <person name="Hong S.-J."/>
            <person name="Shin J.-H."/>
        </authorList>
    </citation>
    <scope>NUCLEOTIDE SEQUENCE [LARGE SCALE GENOMIC DNA]</scope>
    <source>
        <strain evidence="2 3">KCTC 13049</strain>
    </source>
</reference>
<evidence type="ECO:0000256" key="1">
    <source>
        <dbReference type="SAM" id="Phobius"/>
    </source>
</evidence>
<evidence type="ECO:0000313" key="3">
    <source>
        <dbReference type="Proteomes" id="UP000249890"/>
    </source>
</evidence>
<dbReference type="EMBL" id="CP021780">
    <property type="protein sequence ID" value="ASA22487.1"/>
    <property type="molecule type" value="Genomic_DNA"/>
</dbReference>
<keyword evidence="1" id="KW-0812">Transmembrane</keyword>
<sequence length="237" mass="26330">MSSLLQLEFMKLRRTFLVLLLPLALFVPLALVLIQYGFHPQQSFSAVITKNSVFMQMISFASVVITGCYIVAREYRQQLISYLAITPKSLTRILLSKYILLFLEIAVLQGLTFGLLIVIHSLVSGFDPQLAADYVTAGVLSTLCLMALTPAVVCVALWKRNASAAALLFLVVFMLTYPFAFKDFGAFLPHLLPIILVSKLLGYEQYAHLSYARGGLILLAVFAGFLYLSIHLINSKE</sequence>
<dbReference type="Proteomes" id="UP000249890">
    <property type="component" value="Chromosome"/>
</dbReference>
<protein>
    <submittedName>
        <fullName evidence="2">Uncharacterized protein</fullName>
    </submittedName>
</protein>
<feature type="transmembrane region" description="Helical" evidence="1">
    <location>
        <begin position="215"/>
        <end position="233"/>
    </location>
</feature>
<feature type="transmembrane region" description="Helical" evidence="1">
    <location>
        <begin position="134"/>
        <end position="157"/>
    </location>
</feature>
<gene>
    <name evidence="2" type="ORF">B9T62_17880</name>
</gene>
<keyword evidence="3" id="KW-1185">Reference proteome</keyword>
<feature type="transmembrane region" description="Helical" evidence="1">
    <location>
        <begin position="98"/>
        <end position="122"/>
    </location>
</feature>
<name>A0A2Z2KAI1_9BACL</name>
<keyword evidence="1" id="KW-1133">Transmembrane helix</keyword>
<dbReference type="AlphaFoldDB" id="A0A2Z2KAI1"/>
<feature type="transmembrane region" description="Helical" evidence="1">
    <location>
        <begin position="55"/>
        <end position="72"/>
    </location>
</feature>